<feature type="transmembrane region" description="Helical" evidence="6">
    <location>
        <begin position="35"/>
        <end position="60"/>
    </location>
</feature>
<feature type="transmembrane region" description="Helical" evidence="6">
    <location>
        <begin position="72"/>
        <end position="91"/>
    </location>
</feature>
<dbReference type="PANTHER" id="PTHR30250">
    <property type="entry name" value="PST FAMILY PREDICTED COLANIC ACID TRANSPORTER"/>
    <property type="match status" value="1"/>
</dbReference>
<dbReference type="Pfam" id="PF01943">
    <property type="entry name" value="Polysacc_synt"/>
    <property type="match status" value="1"/>
</dbReference>
<feature type="transmembrane region" description="Helical" evidence="6">
    <location>
        <begin position="202"/>
        <end position="225"/>
    </location>
</feature>
<evidence type="ECO:0000256" key="4">
    <source>
        <dbReference type="ARBA" id="ARBA00022989"/>
    </source>
</evidence>
<dbReference type="EMBL" id="CP019962">
    <property type="protein sequence ID" value="ARD65235.1"/>
    <property type="molecule type" value="Genomic_DNA"/>
</dbReference>
<dbReference type="KEGG" id="elim:B2M23_06635"/>
<feature type="transmembrane region" description="Helical" evidence="6">
    <location>
        <begin position="127"/>
        <end position="150"/>
    </location>
</feature>
<feature type="transmembrane region" description="Helical" evidence="6">
    <location>
        <begin position="237"/>
        <end position="256"/>
    </location>
</feature>
<dbReference type="GO" id="GO:0005886">
    <property type="term" value="C:plasma membrane"/>
    <property type="evidence" value="ECO:0007669"/>
    <property type="project" value="UniProtKB-SubCell"/>
</dbReference>
<dbReference type="PANTHER" id="PTHR30250:SF11">
    <property type="entry name" value="O-ANTIGEN TRANSPORTER-RELATED"/>
    <property type="match status" value="1"/>
</dbReference>
<gene>
    <name evidence="7" type="ORF">B2M23_06635</name>
</gene>
<feature type="transmembrane region" description="Helical" evidence="6">
    <location>
        <begin position="338"/>
        <end position="359"/>
    </location>
</feature>
<keyword evidence="4 6" id="KW-1133">Transmembrane helix</keyword>
<evidence type="ECO:0000256" key="2">
    <source>
        <dbReference type="ARBA" id="ARBA00022475"/>
    </source>
</evidence>
<dbReference type="InterPro" id="IPR002797">
    <property type="entry name" value="Polysacc_synth"/>
</dbReference>
<organism evidence="7 8">
    <name type="scientific">Eubacterium limosum</name>
    <dbReference type="NCBI Taxonomy" id="1736"/>
    <lineage>
        <taxon>Bacteria</taxon>
        <taxon>Bacillati</taxon>
        <taxon>Bacillota</taxon>
        <taxon>Clostridia</taxon>
        <taxon>Eubacteriales</taxon>
        <taxon>Eubacteriaceae</taxon>
        <taxon>Eubacterium</taxon>
    </lineage>
</organism>
<evidence type="ECO:0000313" key="7">
    <source>
        <dbReference type="EMBL" id="ARD65235.1"/>
    </source>
</evidence>
<proteinExistence type="predicted"/>
<feature type="transmembrane region" description="Helical" evidence="6">
    <location>
        <begin position="277"/>
        <end position="300"/>
    </location>
</feature>
<keyword evidence="3 6" id="KW-0812">Transmembrane</keyword>
<feature type="transmembrane region" description="Helical" evidence="6">
    <location>
        <begin position="97"/>
        <end position="115"/>
    </location>
</feature>
<dbReference type="InterPro" id="IPR050833">
    <property type="entry name" value="Poly_Biosynth_Transport"/>
</dbReference>
<evidence type="ECO:0000256" key="6">
    <source>
        <dbReference type="SAM" id="Phobius"/>
    </source>
</evidence>
<evidence type="ECO:0000256" key="1">
    <source>
        <dbReference type="ARBA" id="ARBA00004651"/>
    </source>
</evidence>
<accession>A0AAC9QT61</accession>
<evidence type="ECO:0000313" key="8">
    <source>
        <dbReference type="Proteomes" id="UP000192391"/>
    </source>
</evidence>
<evidence type="ECO:0000256" key="5">
    <source>
        <dbReference type="ARBA" id="ARBA00023136"/>
    </source>
</evidence>
<evidence type="ECO:0000256" key="3">
    <source>
        <dbReference type="ARBA" id="ARBA00022692"/>
    </source>
</evidence>
<dbReference type="AlphaFoldDB" id="A0AAC9QT61"/>
<sequence>MKTILKVFSADMAAKFVAMITTILLIRYMSDHNYADYTIFVASTNIFNQIAISSFGKMYIVDHASLKGKESTLLSIEMSLSIFITGMFWIIQPVVRSNVFALVLLMISTCVFGYARVIYQQQCKFKVYTILEIIRVASFLALVFTCHYFAKTELSAFVVIIFQTISLALCIPFLSQRRTNITIFQKLDFKSLFKFLLQKEQLYLFVYAALMAILLQIDVLALKTWSTDYDVSTYASAFKYYNMMLLLLNTVNSVLLPKISSEENYYNISKMYKQQDILSIALLVGIVIAIVIAPCVLPIIDGGKYPEAIGVFRILCISAIISFWGSPYNNLLIKEKKYLSICTRFIIGIIVAIAGNYILIPRMGVNGTAISTLISYGIVNLSSRVHAKMIIKEKIRG</sequence>
<dbReference type="RefSeq" id="WP_038353736.1">
    <property type="nucleotide sequence ID" value="NZ_CP019962.1"/>
</dbReference>
<name>A0AAC9QT61_EUBLI</name>
<comment type="subcellular location">
    <subcellularLocation>
        <location evidence="1">Cell membrane</location>
        <topology evidence="1">Multi-pass membrane protein</topology>
    </subcellularLocation>
</comment>
<reference evidence="8" key="1">
    <citation type="journal article" date="2017" name="Sci. Rep.">
        <title>Determination of the Genome and Primary Transcriptome of Syngas Fermenting Eubacterium limosum ATCC 8486.</title>
        <authorList>
            <person name="Song Y."/>
            <person name="Shin J."/>
            <person name="Jeong Y."/>
            <person name="Jin S."/>
            <person name="Lee J.K."/>
            <person name="Kim D.R."/>
            <person name="Kim S.C."/>
            <person name="Cho S."/>
            <person name="Cho B.K."/>
        </authorList>
    </citation>
    <scope>NUCLEOTIDE SEQUENCE [LARGE SCALE GENOMIC DNA]</scope>
    <source>
        <strain evidence="8">ATCC 8486</strain>
    </source>
</reference>
<feature type="transmembrane region" description="Helical" evidence="6">
    <location>
        <begin position="365"/>
        <end position="387"/>
    </location>
</feature>
<feature type="transmembrane region" description="Helical" evidence="6">
    <location>
        <begin position="12"/>
        <end position="29"/>
    </location>
</feature>
<protein>
    <recommendedName>
        <fullName evidence="9">Polysaccharide biosynthesis protein</fullName>
    </recommendedName>
</protein>
<feature type="transmembrane region" description="Helical" evidence="6">
    <location>
        <begin position="156"/>
        <end position="174"/>
    </location>
</feature>
<feature type="transmembrane region" description="Helical" evidence="6">
    <location>
        <begin position="306"/>
        <end position="326"/>
    </location>
</feature>
<dbReference type="Proteomes" id="UP000192391">
    <property type="component" value="Chromosome"/>
</dbReference>
<evidence type="ECO:0008006" key="9">
    <source>
        <dbReference type="Google" id="ProtNLM"/>
    </source>
</evidence>
<keyword evidence="2" id="KW-1003">Cell membrane</keyword>
<keyword evidence="5 6" id="KW-0472">Membrane</keyword>